<evidence type="ECO:0000256" key="3">
    <source>
        <dbReference type="PIRNR" id="PIRNR002070"/>
    </source>
</evidence>
<dbReference type="AlphaFoldDB" id="U1MS26"/>
<evidence type="ECO:0000313" key="5">
    <source>
        <dbReference type="EMBL" id="ERG63470.1"/>
    </source>
</evidence>
<dbReference type="InterPro" id="IPR000424">
    <property type="entry name" value="Primosome_PriB/ssb"/>
</dbReference>
<feature type="compositionally biased region" description="Polar residues" evidence="4">
    <location>
        <begin position="129"/>
        <end position="141"/>
    </location>
</feature>
<dbReference type="Gene3D" id="2.40.50.140">
    <property type="entry name" value="Nucleic acid-binding proteins"/>
    <property type="match status" value="1"/>
</dbReference>
<dbReference type="Proteomes" id="UP000016462">
    <property type="component" value="Unassembled WGS sequence"/>
</dbReference>
<evidence type="ECO:0000256" key="2">
    <source>
        <dbReference type="HAMAP-Rule" id="MF_00984"/>
    </source>
</evidence>
<dbReference type="PIRSF" id="PIRSF002070">
    <property type="entry name" value="SSB"/>
    <property type="match status" value="1"/>
</dbReference>
<dbReference type="HAMAP" id="MF_00984">
    <property type="entry name" value="SSB"/>
    <property type="match status" value="1"/>
</dbReference>
<feature type="region of interest" description="Disordered" evidence="4">
    <location>
        <begin position="123"/>
        <end position="160"/>
    </location>
</feature>
<comment type="caution">
    <text evidence="2">Lacks conserved residue(s) required for the propagation of feature annotation.</text>
</comment>
<evidence type="ECO:0000313" key="6">
    <source>
        <dbReference type="Proteomes" id="UP000016462"/>
    </source>
</evidence>
<dbReference type="GO" id="GO:0003697">
    <property type="term" value="F:single-stranded DNA binding"/>
    <property type="evidence" value="ECO:0007669"/>
    <property type="project" value="UniProtKB-UniRule"/>
</dbReference>
<name>U1MS26_9MICO</name>
<dbReference type="OrthoDB" id="9809878at2"/>
<dbReference type="PANTHER" id="PTHR10302:SF27">
    <property type="entry name" value="SINGLE-STRANDED DNA-BINDING PROTEIN"/>
    <property type="match status" value="1"/>
</dbReference>
<gene>
    <name evidence="5" type="ORF">L332_03485</name>
</gene>
<accession>U1MS26</accession>
<dbReference type="GO" id="GO:0009295">
    <property type="term" value="C:nucleoid"/>
    <property type="evidence" value="ECO:0007669"/>
    <property type="project" value="TreeGrafter"/>
</dbReference>
<comment type="subunit">
    <text evidence="2">Homotetramer.</text>
</comment>
<keyword evidence="1 2" id="KW-0238">DNA-binding</keyword>
<sequence>MAGETVIVVVGNLTDDPELRATQNGVSVAQVTIASTPREFDRQANEWKDGQALFLRANIWREMAEHVASSLHKGDRVIAQGQLKQRSFETQAGEKRTVIELEVMEIGPSLRYATAAVARRGAGAGRAVPQQQSAGWGSSEPQAGAGWATAEPGAGGWGQS</sequence>
<dbReference type="InterPro" id="IPR011344">
    <property type="entry name" value="ssDNA-bd"/>
</dbReference>
<dbReference type="Pfam" id="PF00436">
    <property type="entry name" value="SSB"/>
    <property type="match status" value="1"/>
</dbReference>
<proteinExistence type="inferred from homology"/>
<dbReference type="NCBIfam" id="TIGR00621">
    <property type="entry name" value="ssb"/>
    <property type="match status" value="1"/>
</dbReference>
<comment type="caution">
    <text evidence="5">The sequence shown here is derived from an EMBL/GenBank/DDBJ whole genome shotgun (WGS) entry which is preliminary data.</text>
</comment>
<dbReference type="CDD" id="cd04496">
    <property type="entry name" value="SSB_OBF"/>
    <property type="match status" value="1"/>
</dbReference>
<dbReference type="NCBIfam" id="NF005851">
    <property type="entry name" value="PRK07772.1"/>
    <property type="match status" value="1"/>
</dbReference>
<dbReference type="RefSeq" id="WP_021011263.1">
    <property type="nucleotide sequence ID" value="NZ_ASHR01000031.1"/>
</dbReference>
<dbReference type="SUPFAM" id="SSF50249">
    <property type="entry name" value="Nucleic acid-binding proteins"/>
    <property type="match status" value="1"/>
</dbReference>
<reference evidence="5 6" key="1">
    <citation type="journal article" date="2013" name="Genome Announc.">
        <title>First draft genome sequence from a member of the genus agrococcus, isolated from modern microbialites.</title>
        <authorList>
            <person name="White R.A.III."/>
            <person name="Grassa C.J."/>
            <person name="Suttle C.A."/>
        </authorList>
    </citation>
    <scope>NUCLEOTIDE SEQUENCE [LARGE SCALE GENOMIC DNA]</scope>
    <source>
        <strain evidence="5 6">RW1</strain>
    </source>
</reference>
<organism evidence="5 6">
    <name type="scientific">Agrococcus pavilionensis RW1</name>
    <dbReference type="NCBI Taxonomy" id="1330458"/>
    <lineage>
        <taxon>Bacteria</taxon>
        <taxon>Bacillati</taxon>
        <taxon>Actinomycetota</taxon>
        <taxon>Actinomycetes</taxon>
        <taxon>Micrococcales</taxon>
        <taxon>Microbacteriaceae</taxon>
        <taxon>Agrococcus</taxon>
    </lineage>
</organism>
<dbReference type="PROSITE" id="PS50935">
    <property type="entry name" value="SSB"/>
    <property type="match status" value="1"/>
</dbReference>
<protein>
    <recommendedName>
        <fullName evidence="2 3">Single-stranded DNA-binding protein</fullName>
        <shortName evidence="2">SSB</shortName>
    </recommendedName>
</protein>
<keyword evidence="6" id="KW-1185">Reference proteome</keyword>
<dbReference type="EMBL" id="ASHR01000031">
    <property type="protein sequence ID" value="ERG63470.1"/>
    <property type="molecule type" value="Genomic_DNA"/>
</dbReference>
<evidence type="ECO:0000256" key="1">
    <source>
        <dbReference type="ARBA" id="ARBA00023125"/>
    </source>
</evidence>
<dbReference type="GO" id="GO:0006260">
    <property type="term" value="P:DNA replication"/>
    <property type="evidence" value="ECO:0007669"/>
    <property type="project" value="InterPro"/>
</dbReference>
<dbReference type="PANTHER" id="PTHR10302">
    <property type="entry name" value="SINGLE-STRANDED DNA-BINDING PROTEIN"/>
    <property type="match status" value="1"/>
</dbReference>
<dbReference type="InterPro" id="IPR012340">
    <property type="entry name" value="NA-bd_OB-fold"/>
</dbReference>
<evidence type="ECO:0000256" key="4">
    <source>
        <dbReference type="SAM" id="MobiDB-lite"/>
    </source>
</evidence>